<evidence type="ECO:0000313" key="7">
    <source>
        <dbReference type="Proteomes" id="UP001221142"/>
    </source>
</evidence>
<evidence type="ECO:0000256" key="4">
    <source>
        <dbReference type="SAM" id="MobiDB-lite"/>
    </source>
</evidence>
<dbReference type="Proteomes" id="UP001221142">
    <property type="component" value="Unassembled WGS sequence"/>
</dbReference>
<comment type="cofactor">
    <cofactor evidence="3">
        <name>a divalent metal cation</name>
        <dbReference type="ChEBI" id="CHEBI:60240"/>
    </cofactor>
    <text evidence="3">Binds 2 divalent metal cations per subunit. Site 1 may preferentially bind zinc ions, while site 2 has a preference for magnesium and/or manganese ions.</text>
</comment>
<dbReference type="EMBL" id="JARKIF010000007">
    <property type="protein sequence ID" value="KAJ7634630.1"/>
    <property type="molecule type" value="Genomic_DNA"/>
</dbReference>
<accession>A0AAD7BYZ3</accession>
<dbReference type="PROSITE" id="PS51845">
    <property type="entry name" value="PDEASE_I_2"/>
    <property type="match status" value="1"/>
</dbReference>
<dbReference type="SMART" id="SM00471">
    <property type="entry name" value="HDc"/>
    <property type="match status" value="1"/>
</dbReference>
<feature type="compositionally biased region" description="Basic residues" evidence="4">
    <location>
        <begin position="429"/>
        <end position="441"/>
    </location>
</feature>
<keyword evidence="2 3" id="KW-0378">Hydrolase</keyword>
<gene>
    <name evidence="6" type="ORF">FB45DRAFT_829942</name>
</gene>
<feature type="compositionally biased region" description="Low complexity" evidence="4">
    <location>
        <begin position="560"/>
        <end position="570"/>
    </location>
</feature>
<comment type="similarity">
    <text evidence="3">Belongs to the cyclic nucleotide phosphodiesterase family.</text>
</comment>
<dbReference type="InterPro" id="IPR036971">
    <property type="entry name" value="PDEase_catalytic_dom_sf"/>
</dbReference>
<proteinExistence type="inferred from homology"/>
<dbReference type="AlphaFoldDB" id="A0AAD7BYZ3"/>
<dbReference type="InterPro" id="IPR002073">
    <property type="entry name" value="PDEase_catalytic_dom"/>
</dbReference>
<dbReference type="GO" id="GO:0007165">
    <property type="term" value="P:signal transduction"/>
    <property type="evidence" value="ECO:0007669"/>
    <property type="project" value="InterPro"/>
</dbReference>
<dbReference type="CDD" id="cd00077">
    <property type="entry name" value="HDc"/>
    <property type="match status" value="1"/>
</dbReference>
<organism evidence="6 7">
    <name type="scientific">Roridomyces roridus</name>
    <dbReference type="NCBI Taxonomy" id="1738132"/>
    <lineage>
        <taxon>Eukaryota</taxon>
        <taxon>Fungi</taxon>
        <taxon>Dikarya</taxon>
        <taxon>Basidiomycota</taxon>
        <taxon>Agaricomycotina</taxon>
        <taxon>Agaricomycetes</taxon>
        <taxon>Agaricomycetidae</taxon>
        <taxon>Agaricales</taxon>
        <taxon>Marasmiineae</taxon>
        <taxon>Mycenaceae</taxon>
        <taxon>Roridomyces</taxon>
    </lineage>
</organism>
<feature type="compositionally biased region" description="Low complexity" evidence="4">
    <location>
        <begin position="503"/>
        <end position="513"/>
    </location>
</feature>
<dbReference type="InterPro" id="IPR003607">
    <property type="entry name" value="HD/PDEase_dom"/>
</dbReference>
<evidence type="ECO:0000313" key="6">
    <source>
        <dbReference type="EMBL" id="KAJ7634630.1"/>
    </source>
</evidence>
<comment type="caution">
    <text evidence="6">The sequence shown here is derived from an EMBL/GenBank/DDBJ whole genome shotgun (WGS) entry which is preliminary data.</text>
</comment>
<dbReference type="InterPro" id="IPR023174">
    <property type="entry name" value="PDEase_CS"/>
</dbReference>
<keyword evidence="7" id="KW-1185">Reference proteome</keyword>
<name>A0AAD7BYZ3_9AGAR</name>
<feature type="compositionally biased region" description="Pro residues" evidence="4">
    <location>
        <begin position="485"/>
        <end position="502"/>
    </location>
</feature>
<evidence type="ECO:0000256" key="1">
    <source>
        <dbReference type="ARBA" id="ARBA00022723"/>
    </source>
</evidence>
<protein>
    <recommendedName>
        <fullName evidence="3">Phosphodiesterase</fullName>
        <ecNumber evidence="3">3.1.4.-</ecNumber>
    </recommendedName>
</protein>
<feature type="compositionally biased region" description="Polar residues" evidence="4">
    <location>
        <begin position="534"/>
        <end position="544"/>
    </location>
</feature>
<evidence type="ECO:0000256" key="3">
    <source>
        <dbReference type="RuleBase" id="RU363067"/>
    </source>
</evidence>
<dbReference type="PANTHER" id="PTHR11347">
    <property type="entry name" value="CYCLIC NUCLEOTIDE PHOSPHODIESTERASE"/>
    <property type="match status" value="1"/>
</dbReference>
<dbReference type="EC" id="3.1.4.-" evidence="3"/>
<feature type="region of interest" description="Disordered" evidence="4">
    <location>
        <begin position="422"/>
        <end position="591"/>
    </location>
</feature>
<dbReference type="GO" id="GO:0046872">
    <property type="term" value="F:metal ion binding"/>
    <property type="evidence" value="ECO:0007669"/>
    <property type="project" value="UniProtKB-KW"/>
</dbReference>
<keyword evidence="1 3" id="KW-0479">Metal-binding</keyword>
<reference evidence="6" key="1">
    <citation type="submission" date="2023-03" db="EMBL/GenBank/DDBJ databases">
        <title>Massive genome expansion in bonnet fungi (Mycena s.s.) driven by repeated elements and novel gene families across ecological guilds.</title>
        <authorList>
            <consortium name="Lawrence Berkeley National Laboratory"/>
            <person name="Harder C.B."/>
            <person name="Miyauchi S."/>
            <person name="Viragh M."/>
            <person name="Kuo A."/>
            <person name="Thoen E."/>
            <person name="Andreopoulos B."/>
            <person name="Lu D."/>
            <person name="Skrede I."/>
            <person name="Drula E."/>
            <person name="Henrissat B."/>
            <person name="Morin E."/>
            <person name="Kohler A."/>
            <person name="Barry K."/>
            <person name="LaButti K."/>
            <person name="Morin E."/>
            <person name="Salamov A."/>
            <person name="Lipzen A."/>
            <person name="Mereny Z."/>
            <person name="Hegedus B."/>
            <person name="Baldrian P."/>
            <person name="Stursova M."/>
            <person name="Weitz H."/>
            <person name="Taylor A."/>
            <person name="Grigoriev I.V."/>
            <person name="Nagy L.G."/>
            <person name="Martin F."/>
            <person name="Kauserud H."/>
        </authorList>
    </citation>
    <scope>NUCLEOTIDE SEQUENCE</scope>
    <source>
        <strain evidence="6">9284</strain>
    </source>
</reference>
<dbReference type="Pfam" id="PF00233">
    <property type="entry name" value="PDEase_I"/>
    <property type="match status" value="1"/>
</dbReference>
<dbReference type="SUPFAM" id="SSF109604">
    <property type="entry name" value="HD-domain/PDEase-like"/>
    <property type="match status" value="1"/>
</dbReference>
<evidence type="ECO:0000259" key="5">
    <source>
        <dbReference type="PROSITE" id="PS51845"/>
    </source>
</evidence>
<dbReference type="Gene3D" id="1.10.1300.10">
    <property type="entry name" value="3'5'-cyclic nucleotide phosphodiesterase, catalytic domain"/>
    <property type="match status" value="1"/>
</dbReference>
<dbReference type="GO" id="GO:0004114">
    <property type="term" value="F:3',5'-cyclic-nucleotide phosphodiesterase activity"/>
    <property type="evidence" value="ECO:0007669"/>
    <property type="project" value="InterPro"/>
</dbReference>
<feature type="compositionally biased region" description="Polar residues" evidence="4">
    <location>
        <begin position="579"/>
        <end position="591"/>
    </location>
</feature>
<feature type="domain" description="PDEase" evidence="5">
    <location>
        <begin position="72"/>
        <end position="419"/>
    </location>
</feature>
<sequence length="591" mass="65997">MCGQDRHLHPPVRNGRRRSADLGGLSLAMRNGGHGKGWLGNSGELQTRFAELLSDMYTQTLNAVNEYTVDCVATDLSPETRAHLIASLDQWNFEPALLQNEDHILACAVILFEGLFRIEGMEETVGISFSQIPAFIQHLRQIYRWQNSYHNFDHALDVLQASYSYLRSADMVPPLSILLTEGLMWKPVQPFDSGPLMTSLGLTDLFIIYIAAIGHDVGHPGFTNLFMNNAATPLSVVFDGKSALERMHGQLLLRVMRHHGLGRLLDDPKFGVQNRKLLWETVLATDMSVHDAFMQRFQDLILRRGDDALVYRRITICQAIIKCADISNPSRPYYISQHWATALMREWNSQAILEKHHQLPTTVESSDHPLKEVHSQIFFIPKFAKPLLDLTVQAVPEMQPYAAQCDFNLVLWTARLAALQAESEEGTVVRRRSKTTKRKPRPTVPPRQPDDYNTAFPLTLPVAHGRVPSTPPAHEPENPIFTWSPPTPADSPRVPSPIPPFSRPSTSPSPSDESQSETDSAWFTYSPGFKREQSTGASSMTSVPPDSPAPPDMLDPSTDAAAIRAAAGRASLRCRQNQHRNSWSPQLSVAS</sequence>
<dbReference type="PROSITE" id="PS00126">
    <property type="entry name" value="PDEASE_I_1"/>
    <property type="match status" value="1"/>
</dbReference>
<evidence type="ECO:0000256" key="2">
    <source>
        <dbReference type="ARBA" id="ARBA00022801"/>
    </source>
</evidence>